<dbReference type="HOGENOM" id="CLU_3091660_0_0_10"/>
<proteinExistence type="predicted"/>
<dbReference type="EMBL" id="ABIY02000039">
    <property type="protein sequence ID" value="EDV02578.1"/>
    <property type="molecule type" value="Genomic_DNA"/>
</dbReference>
<organism evidence="1 2">
    <name type="scientific">Phocaeicola coprocola DSM 17136</name>
    <dbReference type="NCBI Taxonomy" id="470145"/>
    <lineage>
        <taxon>Bacteria</taxon>
        <taxon>Pseudomonadati</taxon>
        <taxon>Bacteroidota</taxon>
        <taxon>Bacteroidia</taxon>
        <taxon>Bacteroidales</taxon>
        <taxon>Bacteroidaceae</taxon>
        <taxon>Phocaeicola</taxon>
    </lineage>
</organism>
<comment type="caution">
    <text evidence="1">The sequence shown here is derived from an EMBL/GenBank/DDBJ whole genome shotgun (WGS) entry which is preliminary data.</text>
</comment>
<name>B3JEN2_9BACT</name>
<dbReference type="Proteomes" id="UP000003146">
    <property type="component" value="Unassembled WGS sequence"/>
</dbReference>
<reference evidence="1 2" key="2">
    <citation type="submission" date="2008-04" db="EMBL/GenBank/DDBJ databases">
        <authorList>
            <person name="Fulton L."/>
            <person name="Clifton S."/>
            <person name="Fulton B."/>
            <person name="Xu J."/>
            <person name="Minx P."/>
            <person name="Pepin K.H."/>
            <person name="Johnson M."/>
            <person name="Thiruvilangam P."/>
            <person name="Bhonagiri V."/>
            <person name="Nash W.E."/>
            <person name="Mardis E.R."/>
            <person name="Wilson R.K."/>
        </authorList>
    </citation>
    <scope>NUCLEOTIDE SEQUENCE [LARGE SCALE GENOMIC DNA]</scope>
    <source>
        <strain evidence="1 2">DSM 17136</strain>
    </source>
</reference>
<reference evidence="1 2" key="1">
    <citation type="submission" date="2008-04" db="EMBL/GenBank/DDBJ databases">
        <title>Draft genome sequence of Bacteroides coprocola (DSM 17136).</title>
        <authorList>
            <person name="Sudarsanam P."/>
            <person name="Ley R."/>
            <person name="Guruge J."/>
            <person name="Turnbaugh P.J."/>
            <person name="Mahowald M."/>
            <person name="Liep D."/>
            <person name="Gordon J."/>
        </authorList>
    </citation>
    <scope>NUCLEOTIDE SEQUENCE [LARGE SCALE GENOMIC DNA]</scope>
    <source>
        <strain evidence="1 2">DSM 17136</strain>
    </source>
</reference>
<evidence type="ECO:0000313" key="2">
    <source>
        <dbReference type="Proteomes" id="UP000003146"/>
    </source>
</evidence>
<protein>
    <submittedName>
        <fullName evidence="1">Uncharacterized protein</fullName>
    </submittedName>
</protein>
<dbReference type="AlphaFoldDB" id="B3JEN2"/>
<sequence length="51" mass="6078">RYTIRSCKSSYTMIYAERLSRVAIAQTRKLLTNFQRTHFIYCQSRLGLANF</sequence>
<evidence type="ECO:0000313" key="1">
    <source>
        <dbReference type="EMBL" id="EDV02578.1"/>
    </source>
</evidence>
<feature type="non-terminal residue" evidence="1">
    <location>
        <position position="1"/>
    </location>
</feature>
<gene>
    <name evidence="1" type="ORF">BACCOP_00325</name>
</gene>
<accession>B3JEN2</accession>